<keyword evidence="4 7" id="KW-0863">Zinc-finger</keyword>
<dbReference type="GO" id="GO:0004386">
    <property type="term" value="F:helicase activity"/>
    <property type="evidence" value="ECO:0007669"/>
    <property type="project" value="InterPro"/>
</dbReference>
<comment type="caution">
    <text evidence="11">The sequence shown here is derived from an EMBL/GenBank/DDBJ whole genome shotgun (WGS) entry which is preliminary data.</text>
</comment>
<dbReference type="InterPro" id="IPR041677">
    <property type="entry name" value="DNA2/NAM7_AAA_11"/>
</dbReference>
<dbReference type="Pfam" id="PF13086">
    <property type="entry name" value="AAA_11"/>
    <property type="match status" value="1"/>
</dbReference>
<evidence type="ECO:0000256" key="1">
    <source>
        <dbReference type="ARBA" id="ARBA00004496"/>
    </source>
</evidence>
<evidence type="ECO:0008006" key="13">
    <source>
        <dbReference type="Google" id="ProtNLM"/>
    </source>
</evidence>
<dbReference type="GO" id="GO:0008270">
    <property type="term" value="F:zinc ion binding"/>
    <property type="evidence" value="ECO:0007669"/>
    <property type="project" value="UniProtKB-KW"/>
</dbReference>
<dbReference type="InterPro" id="IPR000571">
    <property type="entry name" value="Znf_CCCH"/>
</dbReference>
<dbReference type="GO" id="GO:0031048">
    <property type="term" value="P:regulatory ncRNA-mediated heterochromatin formation"/>
    <property type="evidence" value="ECO:0007669"/>
    <property type="project" value="TreeGrafter"/>
</dbReference>
<keyword evidence="6" id="KW-0391">Immunity</keyword>
<dbReference type="GO" id="GO:0031380">
    <property type="term" value="C:nuclear RNA-directed RNA polymerase complex"/>
    <property type="evidence" value="ECO:0007669"/>
    <property type="project" value="TreeGrafter"/>
</dbReference>
<feature type="domain" description="RZ-type" evidence="10">
    <location>
        <begin position="2111"/>
        <end position="2184"/>
    </location>
</feature>
<dbReference type="Gene3D" id="3.40.50.300">
    <property type="entry name" value="P-loop containing nucleotide triphosphate hydrolases"/>
    <property type="match status" value="3"/>
</dbReference>
<dbReference type="CDD" id="cd18808">
    <property type="entry name" value="SF1_C_Upf1"/>
    <property type="match status" value="1"/>
</dbReference>
<keyword evidence="5 7" id="KW-0862">Zinc</keyword>
<organism evidence="11 12">
    <name type="scientific">Crepidotus variabilis</name>
    <dbReference type="NCBI Taxonomy" id="179855"/>
    <lineage>
        <taxon>Eukaryota</taxon>
        <taxon>Fungi</taxon>
        <taxon>Dikarya</taxon>
        <taxon>Basidiomycota</taxon>
        <taxon>Agaricomycotina</taxon>
        <taxon>Agaricomycetes</taxon>
        <taxon>Agaricomycetidae</taxon>
        <taxon>Agaricales</taxon>
        <taxon>Agaricineae</taxon>
        <taxon>Crepidotaceae</taxon>
        <taxon>Crepidotus</taxon>
    </lineage>
</organism>
<dbReference type="PANTHER" id="PTHR10887:SF341">
    <property type="entry name" value="NFX1-TYPE ZINC FINGER-CONTAINING PROTEIN 1"/>
    <property type="match status" value="1"/>
</dbReference>
<dbReference type="GO" id="GO:0002376">
    <property type="term" value="P:immune system process"/>
    <property type="evidence" value="ECO:0007669"/>
    <property type="project" value="UniProtKB-KW"/>
</dbReference>
<evidence type="ECO:0000256" key="8">
    <source>
        <dbReference type="SAM" id="MobiDB-lite"/>
    </source>
</evidence>
<feature type="compositionally biased region" description="Basic and acidic residues" evidence="8">
    <location>
        <begin position="7"/>
        <end position="29"/>
    </location>
</feature>
<evidence type="ECO:0000256" key="5">
    <source>
        <dbReference type="ARBA" id="ARBA00022833"/>
    </source>
</evidence>
<dbReference type="InterPro" id="IPR046439">
    <property type="entry name" value="ZF_RZ_dom"/>
</dbReference>
<accession>A0A9P6ER55</accession>
<evidence type="ECO:0000256" key="3">
    <source>
        <dbReference type="ARBA" id="ARBA00022723"/>
    </source>
</evidence>
<proteinExistence type="predicted"/>
<dbReference type="CDD" id="cd06008">
    <property type="entry name" value="NF-X1-zinc-finger"/>
    <property type="match status" value="1"/>
</dbReference>
<dbReference type="Proteomes" id="UP000807306">
    <property type="component" value="Unassembled WGS sequence"/>
</dbReference>
<dbReference type="EMBL" id="MU157825">
    <property type="protein sequence ID" value="KAF9534563.1"/>
    <property type="molecule type" value="Genomic_DNA"/>
</dbReference>
<dbReference type="PANTHER" id="PTHR10887">
    <property type="entry name" value="DNA2/NAM7 HELICASE FAMILY"/>
    <property type="match status" value="1"/>
</dbReference>
<name>A0A9P6ER55_9AGAR</name>
<feature type="region of interest" description="Disordered" evidence="8">
    <location>
        <begin position="1"/>
        <end position="29"/>
    </location>
</feature>
<comment type="subcellular location">
    <subcellularLocation>
        <location evidence="1">Cytoplasm</location>
    </subcellularLocation>
</comment>
<protein>
    <recommendedName>
        <fullName evidence="13">NFX1-type zinc finger-containing protein 1</fullName>
    </recommendedName>
</protein>
<dbReference type="InterPro" id="IPR047187">
    <property type="entry name" value="SF1_C_Upf1"/>
</dbReference>
<dbReference type="OrthoDB" id="2423195at2759"/>
<dbReference type="PROSITE" id="PS50103">
    <property type="entry name" value="ZF_C3H1"/>
    <property type="match status" value="1"/>
</dbReference>
<sequence length="2198" mass="245936">MGRGRGHSGERARGRDRGGVQPVRPERAPRGRCDFFWSTGACRRGFDCTFQHEQDPGRGNLASAENVKPEEEHDFFSMEGLTIASGGNAASTDYTLRPSEVHNHLKELLRANTGPNGAGFRNAFVAQGFVRVLASVNKLNGHWVLVPQRLLDFVVNGDALILVGDILRWTSVTCERTTSTRLSFQEGYFPLIQFFACELIHKTAIVQNVNKLYTVVQGNYQPVHEIISACMTEMINANSWGPSPQSGGGLTGLIVFETLAGFYYQLVTRFKSVLRDHPVIANLTKNLVDWFERWRTGINAGSFVDRLSSSDSGTRAAALNHMSKNVYRLHDIVCRETDSINERRRPAKLSGISNLQKQDALATLLGQSYSGPGEIREGGPRHDNDFASIADIRIAPTQQELTCPLEPYLPPFVPGVPHHLPAGSMQKHLDIQFRLLREELISTTRQSVNRVLSDIDDLQAAGQGRVNNRHVVSVLANLLKLKGGSYQSSGVDSVFFHLYTNVQFGVSKAERRNLTVGLEVDSPPGIAREPNVQKRTDYWKHSRRLSSGSMVALIVSDHGTHRVFLGTILSNGEEIGESAKSTPNRIVVRVSFFDAEIELRALRNDTLHDPSRHKYAFLIDNTVLFESVRPFLETLQTVEPTTIPFANYIAQEGSLEGVVMPPPQYSCAPGFRFDLSCLMKAGMGLHRLNTQDPGSIAQVRQDLIAGSILDHSQAHSVVDALSRGISLIQGPPGTGKSFTGKELLRVLFQNKIGPVVLIAYTNHALDHMLRSILEAKITQDIVRFGSRSSDELISKYSLFELEKLSDHGPMQQTLRREYAVMKGLEEKMENVMNDIQAPFVPWTKVKEYLDIHKPEVALNIGGELTPYWISALHSMLCAEEEDGEGEWKTAGKGGKVEGGGTPKTLYGFWRKGLDLQYITPPPSTGTNTATATFPEATLQFFARLGFEGIPPLPSEDPLHNRNVHDLEDSGNLWALFPRDRARLSKHWEQEVRRMAYLANLDDFQDLRLQYKNACQEYENIQNETRRVLLQRTKLIGCTTTGAAKLISLLTAISPKVLMVEEAGQVLEAHILSSLVPSVQHLICIGDPQQLRPTLATYRLSMDHSLGGRIYMFDRSLMERLADNGSQMSLINVQRRMRPEIANYPRQVLLILYPSLADHETVQNYPSVQGIQQNVFFFTHTHREDGEKDSVSKCNMFEVKMIRDLVIYLLKQGPYSGKGDIAVLCAYLGQLQKVRAALKDAKLTVSLDERDQEQLERLGNEEAHEVYEDVQIAKHIRLGTVDTFQGEEAKIVIVSLVRNSGDFAGDSPIGFLKVINRVNVALSRAKHGQYILGNSSNLRRNATWSILLDEMEKKGQIGPELPIVCPRHPNEVRYIKGPDEIPRCAPEGGCLAACTYQLKCGHTCQSVCHPDLEMHGRMKCSMDCPRITCPSQHPCPRECGVPCGECVVPMYDIRLLCGHVAPHVECREMENLALIKCKVKVVKQLTHCEHSAKIECSEDPAKVNCGSICGETLPCCTRNCASRCFECRQLTSPSAQTRVKRTSHRGHPCERRLYCQHSCGLQCSRDHQCNDNCQSTCLMQCAHHSCTKACSEPCPPCLEKCPWVCAHQECPVPCGSICSRLPCDEPCTNVLACQHQCPSICGEPCDEQKCIECMPANKKGLVADLIMGTTLGELDLTASTMDHRTIRLKCGHIFTVETLDGHCQMSSFYDIERDPQTDAQRYLDVKAPPIDFQTPPSCPTCRGPITARRYGRAVKRANLDILERNVASTMSKALSSATRTLGPVVEEMSMREKEARDMAFFATTKSKEEIETILVSWTAELVNSKHGESVVPIALTRPNLARGFSTKEMSAWHNLVRPLIQCFNEVAKIISKKGPHVQTYQAALATLYRLELDVILRRGDSAKPEQDAMQQVDKKMGQPPHKADTRFQVEAFFIAVEIRLLVAKIGNARHEKWDQQGGDEEKALHRKLWATFVGLLYESCIIDSTTALKVAKKSSASKQIAKCEVLVMRTEMERFRFQISLDRSELLFEGKYHGRERDILVQKIRIAKNAKELSLRLSQTKYILSRKGINLEELRIETSWFEENCGSKARKYIQEYEDLAEYIHTDRAYQPLSTEEKEAIVKAFDFGYRGHFYNCENGHTFVITECGGAMQVARCPECNATIGGNDHTLHNSNTRAMEYENIARSQGNLDAHWAWGRGA</sequence>
<reference evidence="11" key="1">
    <citation type="submission" date="2020-11" db="EMBL/GenBank/DDBJ databases">
        <authorList>
            <consortium name="DOE Joint Genome Institute"/>
            <person name="Ahrendt S."/>
            <person name="Riley R."/>
            <person name="Andreopoulos W."/>
            <person name="Labutti K."/>
            <person name="Pangilinan J."/>
            <person name="Ruiz-Duenas F.J."/>
            <person name="Barrasa J.M."/>
            <person name="Sanchez-Garcia M."/>
            <person name="Camarero S."/>
            <person name="Miyauchi S."/>
            <person name="Serrano A."/>
            <person name="Linde D."/>
            <person name="Babiker R."/>
            <person name="Drula E."/>
            <person name="Ayuso-Fernandez I."/>
            <person name="Pacheco R."/>
            <person name="Padilla G."/>
            <person name="Ferreira P."/>
            <person name="Barriuso J."/>
            <person name="Kellner H."/>
            <person name="Castanera R."/>
            <person name="Alfaro M."/>
            <person name="Ramirez L."/>
            <person name="Pisabarro A.G."/>
            <person name="Kuo A."/>
            <person name="Tritt A."/>
            <person name="Lipzen A."/>
            <person name="He G."/>
            <person name="Yan M."/>
            <person name="Ng V."/>
            <person name="Cullen D."/>
            <person name="Martin F."/>
            <person name="Rosso M.-N."/>
            <person name="Henrissat B."/>
            <person name="Hibbett D."/>
            <person name="Martinez A.T."/>
            <person name="Grigoriev I.V."/>
        </authorList>
    </citation>
    <scope>NUCLEOTIDE SEQUENCE</scope>
    <source>
        <strain evidence="11">CBS 506.95</strain>
    </source>
</reference>
<dbReference type="Pfam" id="PF20173">
    <property type="entry name" value="ZnF_RZ-type"/>
    <property type="match status" value="1"/>
</dbReference>
<evidence type="ECO:0000259" key="10">
    <source>
        <dbReference type="PROSITE" id="PS51981"/>
    </source>
</evidence>
<gene>
    <name evidence="11" type="ORF">CPB83DRAFT_755097</name>
</gene>
<evidence type="ECO:0000256" key="4">
    <source>
        <dbReference type="ARBA" id="ARBA00022771"/>
    </source>
</evidence>
<dbReference type="PROSITE" id="PS51981">
    <property type="entry name" value="ZF_RZ"/>
    <property type="match status" value="1"/>
</dbReference>
<dbReference type="Pfam" id="PF13087">
    <property type="entry name" value="AAA_12"/>
    <property type="match status" value="1"/>
</dbReference>
<evidence type="ECO:0000313" key="12">
    <source>
        <dbReference type="Proteomes" id="UP000807306"/>
    </source>
</evidence>
<dbReference type="InterPro" id="IPR027417">
    <property type="entry name" value="P-loop_NTPase"/>
</dbReference>
<evidence type="ECO:0000256" key="7">
    <source>
        <dbReference type="PROSITE-ProRule" id="PRU00723"/>
    </source>
</evidence>
<keyword evidence="3 7" id="KW-0479">Metal-binding</keyword>
<evidence type="ECO:0000313" key="11">
    <source>
        <dbReference type="EMBL" id="KAF9534563.1"/>
    </source>
</evidence>
<keyword evidence="12" id="KW-1185">Reference proteome</keyword>
<dbReference type="InterPro" id="IPR041679">
    <property type="entry name" value="DNA2/NAM7-like_C"/>
</dbReference>
<dbReference type="GO" id="GO:0005737">
    <property type="term" value="C:cytoplasm"/>
    <property type="evidence" value="ECO:0007669"/>
    <property type="project" value="UniProtKB-SubCell"/>
</dbReference>
<evidence type="ECO:0000259" key="9">
    <source>
        <dbReference type="PROSITE" id="PS50103"/>
    </source>
</evidence>
<dbReference type="InterPro" id="IPR045055">
    <property type="entry name" value="DNA2/NAM7-like"/>
</dbReference>
<dbReference type="SUPFAM" id="SSF52540">
    <property type="entry name" value="P-loop containing nucleoside triphosphate hydrolases"/>
    <property type="match status" value="1"/>
</dbReference>
<evidence type="ECO:0000256" key="6">
    <source>
        <dbReference type="ARBA" id="ARBA00022859"/>
    </source>
</evidence>
<feature type="domain" description="C3H1-type" evidence="9">
    <location>
        <begin position="27"/>
        <end position="55"/>
    </location>
</feature>
<feature type="zinc finger region" description="C3H1-type" evidence="7">
    <location>
        <begin position="27"/>
        <end position="55"/>
    </location>
</feature>
<evidence type="ECO:0000256" key="2">
    <source>
        <dbReference type="ARBA" id="ARBA00022490"/>
    </source>
</evidence>
<keyword evidence="2" id="KW-0963">Cytoplasm</keyword>